<proteinExistence type="inferred from homology"/>
<reference evidence="15" key="1">
    <citation type="submission" date="2022-08" db="EMBL/GenBank/DDBJ databases">
        <title>Alicyclobacillus dauci DSM2870, complete genome.</title>
        <authorList>
            <person name="Wang Q."/>
            <person name="Cai R."/>
            <person name="Wang Z."/>
        </authorList>
    </citation>
    <scope>NUCLEOTIDE SEQUENCE</scope>
    <source>
        <strain evidence="15">DSM 28700</strain>
    </source>
</reference>
<dbReference type="InterPro" id="IPR017945">
    <property type="entry name" value="DHBP_synth_RibB-like_a/b_dom"/>
</dbReference>
<dbReference type="Gene3D" id="3.40.50.11030">
    <property type="entry name" value="Threonylcarbamoyl-AMP synthase, C-terminal domain"/>
    <property type="match status" value="1"/>
</dbReference>
<keyword evidence="8 13" id="KW-0548">Nucleotidyltransferase</keyword>
<dbReference type="InterPro" id="IPR038385">
    <property type="entry name" value="Sua5/YwlC_C"/>
</dbReference>
<dbReference type="SUPFAM" id="SSF55821">
    <property type="entry name" value="YrdC/RibB"/>
    <property type="match status" value="1"/>
</dbReference>
<evidence type="ECO:0000256" key="3">
    <source>
        <dbReference type="ARBA" id="ARBA00012584"/>
    </source>
</evidence>
<accession>A0ABY6ZB26</accession>
<name>A0ABY6ZB26_9BACL</name>
<keyword evidence="6 13" id="KW-0808">Transferase</keyword>
<dbReference type="InterPro" id="IPR006070">
    <property type="entry name" value="Sua5-like_dom"/>
</dbReference>
<dbReference type="Gene3D" id="3.90.870.10">
    <property type="entry name" value="DHBP synthase"/>
    <property type="match status" value="1"/>
</dbReference>
<evidence type="ECO:0000256" key="12">
    <source>
        <dbReference type="ARBA" id="ARBA00048366"/>
    </source>
</evidence>
<keyword evidence="10 13" id="KW-0067">ATP-binding</keyword>
<dbReference type="Proteomes" id="UP001164803">
    <property type="component" value="Chromosome"/>
</dbReference>
<dbReference type="PIRSF" id="PIRSF004930">
    <property type="entry name" value="Tln_factor_SUA5"/>
    <property type="match status" value="1"/>
</dbReference>
<comment type="function">
    <text evidence="13">Required for the formation of a threonylcarbamoyl group on adenosine at position 37 (t(6)A37) in tRNAs that read codons beginning with adenine.</text>
</comment>
<keyword evidence="5 13" id="KW-0963">Cytoplasm</keyword>
<evidence type="ECO:0000259" key="14">
    <source>
        <dbReference type="PROSITE" id="PS51163"/>
    </source>
</evidence>
<dbReference type="GO" id="GO:0061710">
    <property type="term" value="F:L-threonylcarbamoyladenylate synthase"/>
    <property type="evidence" value="ECO:0007669"/>
    <property type="project" value="UniProtKB-EC"/>
</dbReference>
<evidence type="ECO:0000313" key="15">
    <source>
        <dbReference type="EMBL" id="WAH39320.1"/>
    </source>
</evidence>
<dbReference type="Pfam" id="PF01300">
    <property type="entry name" value="Sua5_yciO_yrdC"/>
    <property type="match status" value="1"/>
</dbReference>
<feature type="domain" description="YrdC-like" evidence="14">
    <location>
        <begin position="14"/>
        <end position="203"/>
    </location>
</feature>
<keyword evidence="7 13" id="KW-0819">tRNA processing</keyword>
<evidence type="ECO:0000256" key="10">
    <source>
        <dbReference type="ARBA" id="ARBA00022840"/>
    </source>
</evidence>
<dbReference type="PANTHER" id="PTHR17490">
    <property type="entry name" value="SUA5"/>
    <property type="match status" value="1"/>
</dbReference>
<dbReference type="EC" id="2.7.7.87" evidence="3 13"/>
<dbReference type="NCBIfam" id="TIGR00057">
    <property type="entry name" value="L-threonylcarbamoyladenylate synthase"/>
    <property type="match status" value="1"/>
</dbReference>
<gene>
    <name evidence="15" type="ORF">NZD86_22395</name>
</gene>
<evidence type="ECO:0000256" key="1">
    <source>
        <dbReference type="ARBA" id="ARBA00004496"/>
    </source>
</evidence>
<dbReference type="InterPro" id="IPR050156">
    <property type="entry name" value="TC-AMP_synthase_SUA5"/>
</dbReference>
<keyword evidence="9 13" id="KW-0547">Nucleotide-binding</keyword>
<keyword evidence="16" id="KW-1185">Reference proteome</keyword>
<sequence>MKRFFITGDEHVRKQIFENAGELIRTGKLVAFPTETVYGLGANALDETAVRRIFVAKHRPVDNPLIVHIENLDQLSALVPEGYQVDDRVQKLIDAFWPGPLTVILPVGPNVAPSVHPGQDTIAVRMPDHPVAQALIKASGCPIAAPSANTSGRPSPTSADAVAEDLADVIEGLIDGGPCGIGVESTVVVVEGERATILRPGGITQEMIADVIDVPVVYDAGSPSTDAAPRAPGMKYRHYAPEARVHVWWGDEEEIYAAMRTLLSTDDDALDDEPSMTVGIIAPADFLNRYEFPIPKSSQVGLDTEAYPEELAHDLYRLLRDFDHAGMTDILIYGLNPTRGIGTAVMNRLQKASEGRIFHV</sequence>
<evidence type="ECO:0000256" key="9">
    <source>
        <dbReference type="ARBA" id="ARBA00022741"/>
    </source>
</evidence>
<dbReference type="RefSeq" id="WP_268047006.1">
    <property type="nucleotide sequence ID" value="NZ_CP104064.1"/>
</dbReference>
<evidence type="ECO:0000256" key="6">
    <source>
        <dbReference type="ARBA" id="ARBA00022679"/>
    </source>
</evidence>
<protein>
    <recommendedName>
        <fullName evidence="4 13">Threonylcarbamoyl-AMP synthase</fullName>
        <shortName evidence="13">TC-AMP synthase</shortName>
        <ecNumber evidence="3 13">2.7.7.87</ecNumber>
    </recommendedName>
    <alternativeName>
        <fullName evidence="11 13">L-threonylcarbamoyladenylate synthase</fullName>
    </alternativeName>
</protein>
<dbReference type="InterPro" id="IPR010923">
    <property type="entry name" value="T(6)A37_SUA5"/>
</dbReference>
<dbReference type="PROSITE" id="PS51163">
    <property type="entry name" value="YRDC"/>
    <property type="match status" value="1"/>
</dbReference>
<dbReference type="InterPro" id="IPR005145">
    <property type="entry name" value="Sua5_C"/>
</dbReference>
<dbReference type="Pfam" id="PF03481">
    <property type="entry name" value="Sua5_C"/>
    <property type="match status" value="1"/>
</dbReference>
<comment type="similarity">
    <text evidence="2 13">Belongs to the SUA5 family.</text>
</comment>
<comment type="subcellular location">
    <subcellularLocation>
        <location evidence="1 13">Cytoplasm</location>
    </subcellularLocation>
</comment>
<evidence type="ECO:0000256" key="8">
    <source>
        <dbReference type="ARBA" id="ARBA00022695"/>
    </source>
</evidence>
<organism evidence="15 16">
    <name type="scientific">Alicyclobacillus dauci</name>
    <dbReference type="NCBI Taxonomy" id="1475485"/>
    <lineage>
        <taxon>Bacteria</taxon>
        <taxon>Bacillati</taxon>
        <taxon>Bacillota</taxon>
        <taxon>Bacilli</taxon>
        <taxon>Bacillales</taxon>
        <taxon>Alicyclobacillaceae</taxon>
        <taxon>Alicyclobacillus</taxon>
    </lineage>
</organism>
<dbReference type="PANTHER" id="PTHR17490:SF16">
    <property type="entry name" value="THREONYLCARBAMOYL-AMP SYNTHASE"/>
    <property type="match status" value="1"/>
</dbReference>
<comment type="catalytic activity">
    <reaction evidence="12 13">
        <text>L-threonine + hydrogencarbonate + ATP = L-threonylcarbamoyladenylate + diphosphate + H2O</text>
        <dbReference type="Rhea" id="RHEA:36407"/>
        <dbReference type="ChEBI" id="CHEBI:15377"/>
        <dbReference type="ChEBI" id="CHEBI:17544"/>
        <dbReference type="ChEBI" id="CHEBI:30616"/>
        <dbReference type="ChEBI" id="CHEBI:33019"/>
        <dbReference type="ChEBI" id="CHEBI:57926"/>
        <dbReference type="ChEBI" id="CHEBI:73682"/>
        <dbReference type="EC" id="2.7.7.87"/>
    </reaction>
</comment>
<evidence type="ECO:0000256" key="2">
    <source>
        <dbReference type="ARBA" id="ARBA00007663"/>
    </source>
</evidence>
<evidence type="ECO:0000256" key="11">
    <source>
        <dbReference type="ARBA" id="ARBA00029774"/>
    </source>
</evidence>
<evidence type="ECO:0000256" key="5">
    <source>
        <dbReference type="ARBA" id="ARBA00022490"/>
    </source>
</evidence>
<evidence type="ECO:0000256" key="4">
    <source>
        <dbReference type="ARBA" id="ARBA00015492"/>
    </source>
</evidence>
<evidence type="ECO:0000256" key="7">
    <source>
        <dbReference type="ARBA" id="ARBA00022694"/>
    </source>
</evidence>
<evidence type="ECO:0000256" key="13">
    <source>
        <dbReference type="PIRNR" id="PIRNR004930"/>
    </source>
</evidence>
<dbReference type="EMBL" id="CP104064">
    <property type="protein sequence ID" value="WAH39320.1"/>
    <property type="molecule type" value="Genomic_DNA"/>
</dbReference>
<evidence type="ECO:0000313" key="16">
    <source>
        <dbReference type="Proteomes" id="UP001164803"/>
    </source>
</evidence>